<dbReference type="PATRIC" id="fig|1671680.3.peg.3220"/>
<dbReference type="OrthoDB" id="3510103at2"/>
<evidence type="ECO:0000256" key="1">
    <source>
        <dbReference type="ARBA" id="ARBA00004651"/>
    </source>
</evidence>
<dbReference type="InterPro" id="IPR025857">
    <property type="entry name" value="MacB_PCD"/>
</dbReference>
<evidence type="ECO:0000259" key="9">
    <source>
        <dbReference type="Pfam" id="PF12704"/>
    </source>
</evidence>
<dbReference type="RefSeq" id="WP_082845297.1">
    <property type="nucleotide sequence ID" value="NZ_CP047186.1"/>
</dbReference>
<evidence type="ECO:0000313" key="11">
    <source>
        <dbReference type="EMBL" id="QHC56428.1"/>
    </source>
</evidence>
<dbReference type="InterPro" id="IPR050250">
    <property type="entry name" value="Macrolide_Exporter_MacB"/>
</dbReference>
<proteinExistence type="inferred from homology"/>
<reference evidence="13" key="2">
    <citation type="submission" date="2019-12" db="EMBL/GenBank/DDBJ databases">
        <title>Complete and draft genome sequences of new strains and members of some known species of the genus Rathayibacter isolated from plants.</title>
        <authorList>
            <person name="Tarlachkov S.V."/>
            <person name="Starodumova I.P."/>
            <person name="Dorofeeva L.V."/>
            <person name="Prisyazhnaya N.V."/>
            <person name="Leyn S."/>
            <person name="Zlamal J."/>
            <person name="Elan M."/>
            <person name="Osterman A.L."/>
            <person name="Nadler S."/>
            <person name="Subbotin S.A."/>
            <person name="Evtushenko L.I."/>
        </authorList>
    </citation>
    <scope>NUCLEOTIDE SEQUENCE [LARGE SCALE GENOMIC DNA]</scope>
    <source>
        <strain evidence="13">VKM Ac-2761</strain>
    </source>
</reference>
<dbReference type="GO" id="GO:0005524">
    <property type="term" value="F:ATP binding"/>
    <property type="evidence" value="ECO:0007669"/>
    <property type="project" value="UniProtKB-KW"/>
</dbReference>
<reference evidence="10 12" key="1">
    <citation type="submission" date="2015-08" db="EMBL/GenBank/DDBJ databases">
        <title>Draft Genome Sequence of Rathayibacter sp. Strain VKM Ac-2596 Isolated from Leaf Gall Induced by Plant-Parasitic Nematodes.</title>
        <authorList>
            <person name="Vasilenko O.V."/>
            <person name="Starodumova I.P."/>
            <person name="Tarlachkov S.V."/>
            <person name="Dorofeeva L.V."/>
            <person name="Evtushenko L.I."/>
        </authorList>
    </citation>
    <scope>NUCLEOTIDE SEQUENCE [LARGE SCALE GENOMIC DNA]</scope>
    <source>
        <strain evidence="10 12">VKM Ac-2596</strain>
    </source>
</reference>
<dbReference type="Pfam" id="PF12704">
    <property type="entry name" value="MacB_PCD"/>
    <property type="match status" value="1"/>
</dbReference>
<feature type="domain" description="ABC3 transporter permease C-terminal" evidence="8">
    <location>
        <begin position="287"/>
        <end position="403"/>
    </location>
</feature>
<comment type="similarity">
    <text evidence="6">Belongs to the ABC-4 integral membrane protein family.</text>
</comment>
<keyword evidence="4 7" id="KW-1133">Transmembrane helix</keyword>
<evidence type="ECO:0000256" key="4">
    <source>
        <dbReference type="ARBA" id="ARBA00022989"/>
    </source>
</evidence>
<keyword evidence="3 7" id="KW-0812">Transmembrane</keyword>
<comment type="subcellular location">
    <subcellularLocation>
        <location evidence="1">Cell membrane</location>
        <topology evidence="1">Multi-pass membrane protein</topology>
    </subcellularLocation>
</comment>
<evidence type="ECO:0000313" key="12">
    <source>
        <dbReference type="Proteomes" id="UP000076717"/>
    </source>
</evidence>
<name>A0A166H4A3_9MICO</name>
<dbReference type="EMBL" id="CP047186">
    <property type="protein sequence ID" value="QHC56428.1"/>
    <property type="molecule type" value="Genomic_DNA"/>
</dbReference>
<feature type="transmembrane region" description="Helical" evidence="7">
    <location>
        <begin position="277"/>
        <end position="307"/>
    </location>
</feature>
<evidence type="ECO:0000256" key="6">
    <source>
        <dbReference type="ARBA" id="ARBA00038076"/>
    </source>
</evidence>
<dbReference type="GO" id="GO:0022857">
    <property type="term" value="F:transmembrane transporter activity"/>
    <property type="evidence" value="ECO:0007669"/>
    <property type="project" value="TreeGrafter"/>
</dbReference>
<evidence type="ECO:0000256" key="3">
    <source>
        <dbReference type="ARBA" id="ARBA00022692"/>
    </source>
</evidence>
<keyword evidence="2" id="KW-1003">Cell membrane</keyword>
<organism evidence="10 12">
    <name type="scientific">Rathayibacter tanaceti</name>
    <dbReference type="NCBI Taxonomy" id="1671680"/>
    <lineage>
        <taxon>Bacteria</taxon>
        <taxon>Bacillati</taxon>
        <taxon>Actinomycetota</taxon>
        <taxon>Actinomycetes</taxon>
        <taxon>Micrococcales</taxon>
        <taxon>Microbacteriaceae</taxon>
        <taxon>Rathayibacter</taxon>
    </lineage>
</organism>
<gene>
    <name evidence="10" type="primary">macB_2</name>
    <name evidence="10" type="ORF">ACH61_02987</name>
    <name evidence="11" type="ORF">GSU10_12815</name>
</gene>
<dbReference type="InterPro" id="IPR003838">
    <property type="entry name" value="ABC3_permease_C"/>
</dbReference>
<dbReference type="Proteomes" id="UP000465031">
    <property type="component" value="Chromosome"/>
</dbReference>
<reference evidence="11" key="3">
    <citation type="submission" date="2019-12" db="EMBL/GenBank/DDBJ databases">
        <title>Complete and Draft Genome Sequences of New Strains and Members of Some Known Species of the Genus Rathayibacter isolated from Plants.</title>
        <authorList>
            <person name="Tarlachkov S.V."/>
            <person name="Starodumova I.P."/>
            <person name="Dorofeeva L.V."/>
            <person name="Prisyazhnaya N.V."/>
            <person name="Leyn S.A."/>
            <person name="Zlamal J.E."/>
            <person name="Elane M.L."/>
            <person name="Osterman A.L."/>
            <person name="Nadler S.A."/>
            <person name="Subbotin S.A."/>
            <person name="Evtushenko L.I."/>
        </authorList>
    </citation>
    <scope>NUCLEOTIDE SEQUENCE</scope>
    <source>
        <strain evidence="11">VKM Ac-2761</strain>
    </source>
</reference>
<evidence type="ECO:0000256" key="2">
    <source>
        <dbReference type="ARBA" id="ARBA00022475"/>
    </source>
</evidence>
<evidence type="ECO:0000256" key="5">
    <source>
        <dbReference type="ARBA" id="ARBA00023136"/>
    </source>
</evidence>
<dbReference type="EC" id="3.6.3.-" evidence="10"/>
<feature type="domain" description="MacB-like periplasmic core" evidence="9">
    <location>
        <begin position="26"/>
        <end position="199"/>
    </location>
</feature>
<feature type="transmembrane region" description="Helical" evidence="7">
    <location>
        <begin position="25"/>
        <end position="49"/>
    </location>
</feature>
<dbReference type="PANTHER" id="PTHR30572:SF4">
    <property type="entry name" value="ABC TRANSPORTER PERMEASE YTRF"/>
    <property type="match status" value="1"/>
</dbReference>
<dbReference type="EMBL" id="LIIN01000175">
    <property type="protein sequence ID" value="KZX19912.1"/>
    <property type="molecule type" value="Genomic_DNA"/>
</dbReference>
<protein>
    <submittedName>
        <fullName evidence="11">FtsX-like permease family protein</fullName>
    </submittedName>
    <submittedName>
        <fullName evidence="10">Macrolide export ATP-binding/permease protein MacB</fullName>
        <ecNumber evidence="10">3.6.3.-</ecNumber>
    </submittedName>
</protein>
<feature type="transmembrane region" description="Helical" evidence="7">
    <location>
        <begin position="378"/>
        <end position="402"/>
    </location>
</feature>
<dbReference type="GO" id="GO:0005886">
    <property type="term" value="C:plasma membrane"/>
    <property type="evidence" value="ECO:0007669"/>
    <property type="project" value="UniProtKB-SubCell"/>
</dbReference>
<dbReference type="AlphaFoldDB" id="A0A166H4A3"/>
<dbReference type="PANTHER" id="PTHR30572">
    <property type="entry name" value="MEMBRANE COMPONENT OF TRANSPORTER-RELATED"/>
    <property type="match status" value="1"/>
</dbReference>
<evidence type="ECO:0000259" key="8">
    <source>
        <dbReference type="Pfam" id="PF02687"/>
    </source>
</evidence>
<accession>A0A166H4A3</accession>
<evidence type="ECO:0000313" key="13">
    <source>
        <dbReference type="Proteomes" id="UP000465031"/>
    </source>
</evidence>
<keyword evidence="5 7" id="KW-0472">Membrane</keyword>
<keyword evidence="10" id="KW-0547">Nucleotide-binding</keyword>
<dbReference type="Proteomes" id="UP000076717">
    <property type="component" value="Unassembled WGS sequence"/>
</dbReference>
<feature type="transmembrane region" description="Helical" evidence="7">
    <location>
        <begin position="327"/>
        <end position="358"/>
    </location>
</feature>
<dbReference type="Pfam" id="PF02687">
    <property type="entry name" value="FtsX"/>
    <property type="match status" value="1"/>
</dbReference>
<dbReference type="GO" id="GO:0016787">
    <property type="term" value="F:hydrolase activity"/>
    <property type="evidence" value="ECO:0007669"/>
    <property type="project" value="UniProtKB-KW"/>
</dbReference>
<evidence type="ECO:0000256" key="7">
    <source>
        <dbReference type="SAM" id="Phobius"/>
    </source>
</evidence>
<evidence type="ECO:0000313" key="10">
    <source>
        <dbReference type="EMBL" id="KZX19912.1"/>
    </source>
</evidence>
<sequence length="412" mass="42832">MRGIVGIAGAIVEAWTELRIHRGRVLLSLIGVAVAVAALTAVVAAGGIARQANIEQAERSSGRPASLHVSVYSSGTGTGTGVDLDALQTAWQGVLERYSIDYASRSTSGSARVQFADGAVEVPVQAVDQPYAVMHRLTIVHGGWFTDGDAQRLAPALVVNERFWERLGSPDLRTHPVVSLLGSERNTTGVVVGVTPSTQWETTPSMMMLVDASPAVAENADPANGGSSTPGYEMWVPLELAEPLAAAVQRDIAGALGEGVTVSVDRRDYLVYDSDPFGVLTAVIGGVAGLVLALGALGLLNIALVTVRQRIREIGIRRSFGASSGRIFFSIMMESVVATVVAGVIGVTIAVVLITNPWTVAFVKENGIADIPAFPVDAALLGLGAATLVGALAGLVPAIVAVRVKVIDAIRY</sequence>
<keyword evidence="12" id="KW-1185">Reference proteome</keyword>
<dbReference type="KEGG" id="rte:GSU10_12815"/>
<keyword evidence="10" id="KW-0067">ATP-binding</keyword>
<keyword evidence="10" id="KW-0378">Hydrolase</keyword>